<dbReference type="HOGENOM" id="CLU_3153097_0_0_10"/>
<feature type="signal peptide" evidence="1">
    <location>
        <begin position="1"/>
        <end position="18"/>
    </location>
</feature>
<dbReference type="Proteomes" id="UP000006054">
    <property type="component" value="Chromosome"/>
</dbReference>
<dbReference type="EMBL" id="CP003345">
    <property type="protein sequence ID" value="AFM03230.1"/>
    <property type="molecule type" value="Genomic_DNA"/>
</dbReference>
<accession>I4AGZ5</accession>
<reference evidence="3" key="1">
    <citation type="submission" date="2012-06" db="EMBL/GenBank/DDBJ databases">
        <title>The complete genome of Flexibacter litoralis DSM 6794.</title>
        <authorList>
            <person name="Lucas S."/>
            <person name="Copeland A."/>
            <person name="Lapidus A."/>
            <person name="Glavina del Rio T."/>
            <person name="Dalin E."/>
            <person name="Tice H."/>
            <person name="Bruce D."/>
            <person name="Goodwin L."/>
            <person name="Pitluck S."/>
            <person name="Peters L."/>
            <person name="Ovchinnikova G."/>
            <person name="Lu M."/>
            <person name="Kyrpides N."/>
            <person name="Mavromatis K."/>
            <person name="Ivanova N."/>
            <person name="Brettin T."/>
            <person name="Detter J.C."/>
            <person name="Han C."/>
            <person name="Larimer F."/>
            <person name="Land M."/>
            <person name="Hauser L."/>
            <person name="Markowitz V."/>
            <person name="Cheng J.-F."/>
            <person name="Hugenholtz P."/>
            <person name="Woyke T."/>
            <person name="Wu D."/>
            <person name="Spring S."/>
            <person name="Lang E."/>
            <person name="Kopitz M."/>
            <person name="Brambilla E."/>
            <person name="Klenk H.-P."/>
            <person name="Eisen J.A."/>
        </authorList>
    </citation>
    <scope>NUCLEOTIDE SEQUENCE [LARGE SCALE GENOMIC DNA]</scope>
    <source>
        <strain evidence="3">ATCC 23117 / DSM 6794 / NBRC 15988 / NCIMB 1366 / Sio-4</strain>
    </source>
</reference>
<organism evidence="2 3">
    <name type="scientific">Bernardetia litoralis (strain ATCC 23117 / DSM 6794 / NBRC 15988 / NCIMB 1366 / Fx l1 / Sio-4)</name>
    <name type="common">Flexibacter litoralis</name>
    <dbReference type="NCBI Taxonomy" id="880071"/>
    <lineage>
        <taxon>Bacteria</taxon>
        <taxon>Pseudomonadati</taxon>
        <taxon>Bacteroidota</taxon>
        <taxon>Cytophagia</taxon>
        <taxon>Cytophagales</taxon>
        <taxon>Bernardetiaceae</taxon>
        <taxon>Bernardetia</taxon>
    </lineage>
</organism>
<dbReference type="RefSeq" id="WP_014796688.1">
    <property type="nucleotide sequence ID" value="NC_018018.1"/>
</dbReference>
<evidence type="ECO:0000313" key="2">
    <source>
        <dbReference type="EMBL" id="AFM03230.1"/>
    </source>
</evidence>
<evidence type="ECO:0008006" key="4">
    <source>
        <dbReference type="Google" id="ProtNLM"/>
    </source>
</evidence>
<dbReference type="PROSITE" id="PS51257">
    <property type="entry name" value="PROKAR_LIPOPROTEIN"/>
    <property type="match status" value="1"/>
</dbReference>
<name>I4AGZ5_BERLS</name>
<feature type="chain" id="PRO_5003686103" description="Lipoprotein" evidence="1">
    <location>
        <begin position="19"/>
        <end position="48"/>
    </location>
</feature>
<dbReference type="KEGG" id="fli:Fleli_0770"/>
<evidence type="ECO:0000256" key="1">
    <source>
        <dbReference type="SAM" id="SignalP"/>
    </source>
</evidence>
<keyword evidence="1" id="KW-0732">Signal</keyword>
<proteinExistence type="predicted"/>
<keyword evidence="3" id="KW-1185">Reference proteome</keyword>
<dbReference type="AlphaFoldDB" id="I4AGZ5"/>
<gene>
    <name evidence="2" type="ordered locus">Fleli_0770</name>
</gene>
<protein>
    <recommendedName>
        <fullName evidence="4">Lipoprotein</fullName>
    </recommendedName>
</protein>
<sequence precursor="true">MRSLFFRFFIVFTFLAFAGLGTSCQRSACYVKPKAAKQKRALYNNQYK</sequence>
<evidence type="ECO:0000313" key="3">
    <source>
        <dbReference type="Proteomes" id="UP000006054"/>
    </source>
</evidence>